<gene>
    <name evidence="1" type="ORF">PHYPA_026251</name>
</gene>
<proteinExistence type="predicted"/>
<evidence type="ECO:0000313" key="1">
    <source>
        <dbReference type="EMBL" id="PNR32126.1"/>
    </source>
</evidence>
<reference evidence="1 3" key="2">
    <citation type="journal article" date="2018" name="Plant J.">
        <title>The Physcomitrella patens chromosome-scale assembly reveals moss genome structure and evolution.</title>
        <authorList>
            <person name="Lang D."/>
            <person name="Ullrich K.K."/>
            <person name="Murat F."/>
            <person name="Fuchs J."/>
            <person name="Jenkins J."/>
            <person name="Haas F.B."/>
            <person name="Piednoel M."/>
            <person name="Gundlach H."/>
            <person name="Van Bel M."/>
            <person name="Meyberg R."/>
            <person name="Vives C."/>
            <person name="Morata J."/>
            <person name="Symeonidi A."/>
            <person name="Hiss M."/>
            <person name="Muchero W."/>
            <person name="Kamisugi Y."/>
            <person name="Saleh O."/>
            <person name="Blanc G."/>
            <person name="Decker E.L."/>
            <person name="van Gessel N."/>
            <person name="Grimwood J."/>
            <person name="Hayes R.D."/>
            <person name="Graham S.W."/>
            <person name="Gunter L.E."/>
            <person name="McDaniel S.F."/>
            <person name="Hoernstein S.N.W."/>
            <person name="Larsson A."/>
            <person name="Li F.W."/>
            <person name="Perroud P.F."/>
            <person name="Phillips J."/>
            <person name="Ranjan P."/>
            <person name="Rokshar D.S."/>
            <person name="Rothfels C.J."/>
            <person name="Schneider L."/>
            <person name="Shu S."/>
            <person name="Stevenson D.W."/>
            <person name="Thummler F."/>
            <person name="Tillich M."/>
            <person name="Villarreal Aguilar J.C."/>
            <person name="Widiez T."/>
            <person name="Wong G.K."/>
            <person name="Wymore A."/>
            <person name="Zhang Y."/>
            <person name="Zimmer A.D."/>
            <person name="Quatrano R.S."/>
            <person name="Mayer K.F.X."/>
            <person name="Goodstein D."/>
            <person name="Casacuberta J.M."/>
            <person name="Vandepoele K."/>
            <person name="Reski R."/>
            <person name="Cuming A.C."/>
            <person name="Tuskan G.A."/>
            <person name="Maumus F."/>
            <person name="Salse J."/>
            <person name="Schmutz J."/>
            <person name="Rensing S.A."/>
        </authorList>
    </citation>
    <scope>NUCLEOTIDE SEQUENCE [LARGE SCALE GENOMIC DNA]</scope>
    <source>
        <strain evidence="2 3">cv. Gransden 2004</strain>
    </source>
</reference>
<evidence type="ECO:0000313" key="2">
    <source>
        <dbReference type="EnsemblPlants" id="Pp3c21_16093V3.1"/>
    </source>
</evidence>
<dbReference type="EnsemblPlants" id="Pp3c21_16093V3.1">
    <property type="protein sequence ID" value="Pp3c21_16093V3.1"/>
    <property type="gene ID" value="Pp3c21_16093"/>
</dbReference>
<reference evidence="1 3" key="1">
    <citation type="journal article" date="2008" name="Science">
        <title>The Physcomitrella genome reveals evolutionary insights into the conquest of land by plants.</title>
        <authorList>
            <person name="Rensing S."/>
            <person name="Lang D."/>
            <person name="Zimmer A."/>
            <person name="Terry A."/>
            <person name="Salamov A."/>
            <person name="Shapiro H."/>
            <person name="Nishiyama T."/>
            <person name="Perroud P.-F."/>
            <person name="Lindquist E."/>
            <person name="Kamisugi Y."/>
            <person name="Tanahashi T."/>
            <person name="Sakakibara K."/>
            <person name="Fujita T."/>
            <person name="Oishi K."/>
            <person name="Shin-I T."/>
            <person name="Kuroki Y."/>
            <person name="Toyoda A."/>
            <person name="Suzuki Y."/>
            <person name="Hashimoto A."/>
            <person name="Yamaguchi K."/>
            <person name="Sugano A."/>
            <person name="Kohara Y."/>
            <person name="Fujiyama A."/>
            <person name="Anterola A."/>
            <person name="Aoki S."/>
            <person name="Ashton N."/>
            <person name="Barbazuk W.B."/>
            <person name="Barker E."/>
            <person name="Bennetzen J."/>
            <person name="Bezanilla M."/>
            <person name="Blankenship R."/>
            <person name="Cho S.H."/>
            <person name="Dutcher S."/>
            <person name="Estelle M."/>
            <person name="Fawcett J.A."/>
            <person name="Gundlach H."/>
            <person name="Hanada K."/>
            <person name="Heyl A."/>
            <person name="Hicks K.A."/>
            <person name="Hugh J."/>
            <person name="Lohr M."/>
            <person name="Mayer K."/>
            <person name="Melkozernov A."/>
            <person name="Murata T."/>
            <person name="Nelson D."/>
            <person name="Pils B."/>
            <person name="Prigge M."/>
            <person name="Reiss B."/>
            <person name="Renner T."/>
            <person name="Rombauts S."/>
            <person name="Rushton P."/>
            <person name="Sanderfoot A."/>
            <person name="Schween G."/>
            <person name="Shiu S.-H."/>
            <person name="Stueber K."/>
            <person name="Theodoulou F.L."/>
            <person name="Tu H."/>
            <person name="Van de Peer Y."/>
            <person name="Verrier P.J."/>
            <person name="Waters E."/>
            <person name="Wood A."/>
            <person name="Yang L."/>
            <person name="Cove D."/>
            <person name="Cuming A."/>
            <person name="Hasebe M."/>
            <person name="Lucas S."/>
            <person name="Mishler D.B."/>
            <person name="Reski R."/>
            <person name="Grigoriev I."/>
            <person name="Quatrano R.S."/>
            <person name="Boore J.L."/>
        </authorList>
    </citation>
    <scope>NUCLEOTIDE SEQUENCE [LARGE SCALE GENOMIC DNA]</scope>
    <source>
        <strain evidence="2 3">cv. Gransden 2004</strain>
    </source>
</reference>
<dbReference type="AlphaFoldDB" id="A0A2K1IS68"/>
<reference evidence="2" key="3">
    <citation type="submission" date="2020-12" db="UniProtKB">
        <authorList>
            <consortium name="EnsemblPlants"/>
        </authorList>
    </citation>
    <scope>IDENTIFICATION</scope>
</reference>
<evidence type="ECO:0000313" key="3">
    <source>
        <dbReference type="Proteomes" id="UP000006727"/>
    </source>
</evidence>
<protein>
    <submittedName>
        <fullName evidence="1 2">Uncharacterized protein</fullName>
    </submittedName>
</protein>
<keyword evidence="3" id="KW-1185">Reference proteome</keyword>
<dbReference type="InParanoid" id="A0A2K1IS68"/>
<dbReference type="Proteomes" id="UP000006727">
    <property type="component" value="Chromosome 21"/>
</dbReference>
<dbReference type="EMBL" id="ABEU02000021">
    <property type="protein sequence ID" value="PNR32126.1"/>
    <property type="molecule type" value="Genomic_DNA"/>
</dbReference>
<organism evidence="1">
    <name type="scientific">Physcomitrium patens</name>
    <name type="common">Spreading-leaved earth moss</name>
    <name type="synonym">Physcomitrella patens</name>
    <dbReference type="NCBI Taxonomy" id="3218"/>
    <lineage>
        <taxon>Eukaryota</taxon>
        <taxon>Viridiplantae</taxon>
        <taxon>Streptophyta</taxon>
        <taxon>Embryophyta</taxon>
        <taxon>Bryophyta</taxon>
        <taxon>Bryophytina</taxon>
        <taxon>Bryopsida</taxon>
        <taxon>Funariidae</taxon>
        <taxon>Funariales</taxon>
        <taxon>Funariaceae</taxon>
        <taxon>Physcomitrium</taxon>
    </lineage>
</organism>
<dbReference type="Gramene" id="Pp3c21_16093V3.1">
    <property type="protein sequence ID" value="Pp3c21_16093V3.1"/>
    <property type="gene ID" value="Pp3c21_16093"/>
</dbReference>
<name>A0A2K1IS68_PHYPA</name>
<accession>A0A2K1IS68</accession>
<sequence>MSIRAARFLGSCCCTLLPMNESLSIVKSLMKLNQTRLEDLMLIRLVYSPLLCHQAQAHLLRWSFLVYQHTTPRIFFIEIMKNQGPTINLKCAHCEHSSTHRL</sequence>